<dbReference type="Proteomes" id="UP001185863">
    <property type="component" value="Unassembled WGS sequence"/>
</dbReference>
<sequence>MAFLTAIDVDCAYLTGILPGLGAVGLGLGFVFSSAMASSTAGARADDAGVASATVNTAQQVGGSIGIVLLSSVAASAADNYSAEQAVSGDPAVVGAAARRGCGAGRLSLRVLGGRSIFAVGALVSMTLYRNEIPQQDADAGPVLVH</sequence>
<evidence type="ECO:0000256" key="1">
    <source>
        <dbReference type="SAM" id="Phobius"/>
    </source>
</evidence>
<protein>
    <submittedName>
        <fullName evidence="2">Uncharacterized protein</fullName>
    </submittedName>
</protein>
<accession>A0AAE4UZV1</accession>
<proteinExistence type="predicted"/>
<gene>
    <name evidence="2" type="ORF">R4315_11760</name>
</gene>
<keyword evidence="1" id="KW-0472">Membrane</keyword>
<organism evidence="2 3">
    <name type="scientific">Rhodococcus oxybenzonivorans</name>
    <dbReference type="NCBI Taxonomy" id="1990687"/>
    <lineage>
        <taxon>Bacteria</taxon>
        <taxon>Bacillati</taxon>
        <taxon>Actinomycetota</taxon>
        <taxon>Actinomycetes</taxon>
        <taxon>Mycobacteriales</taxon>
        <taxon>Nocardiaceae</taxon>
        <taxon>Rhodococcus</taxon>
    </lineage>
</organism>
<keyword evidence="1" id="KW-0812">Transmembrane</keyword>
<dbReference type="InterPro" id="IPR036259">
    <property type="entry name" value="MFS_trans_sf"/>
</dbReference>
<comment type="caution">
    <text evidence="2">The sequence shown here is derived from an EMBL/GenBank/DDBJ whole genome shotgun (WGS) entry which is preliminary data.</text>
</comment>
<evidence type="ECO:0000313" key="3">
    <source>
        <dbReference type="Proteomes" id="UP001185863"/>
    </source>
</evidence>
<keyword evidence="1" id="KW-1133">Transmembrane helix</keyword>
<evidence type="ECO:0000313" key="2">
    <source>
        <dbReference type="EMBL" id="MDV7265218.1"/>
    </source>
</evidence>
<name>A0AAE4UZV1_9NOCA</name>
<dbReference type="RefSeq" id="WP_317743542.1">
    <property type="nucleotide sequence ID" value="NZ_JAWLUP010000022.1"/>
</dbReference>
<dbReference type="SUPFAM" id="SSF103473">
    <property type="entry name" value="MFS general substrate transporter"/>
    <property type="match status" value="1"/>
</dbReference>
<dbReference type="AlphaFoldDB" id="A0AAE4UZV1"/>
<dbReference type="EMBL" id="JAWLUP010000022">
    <property type="protein sequence ID" value="MDV7265218.1"/>
    <property type="molecule type" value="Genomic_DNA"/>
</dbReference>
<reference evidence="2" key="1">
    <citation type="submission" date="2023-10" db="EMBL/GenBank/DDBJ databases">
        <title>Development of a sustainable strategy for remediation of hydrocarbon-contaminated territories based on the waste exchange concept.</title>
        <authorList>
            <person name="Krivoruchko A."/>
        </authorList>
    </citation>
    <scope>NUCLEOTIDE SEQUENCE</scope>
    <source>
        <strain evidence="2">IEGM 68</strain>
    </source>
</reference>
<feature type="transmembrane region" description="Helical" evidence="1">
    <location>
        <begin position="12"/>
        <end position="32"/>
    </location>
</feature>